<dbReference type="RefSeq" id="WP_134213178.1">
    <property type="nucleotide sequence ID" value="NZ_QFFZ01000010.1"/>
</dbReference>
<evidence type="ECO:0008006" key="3">
    <source>
        <dbReference type="Google" id="ProtNLM"/>
    </source>
</evidence>
<dbReference type="AlphaFoldDB" id="A0A4Y7RSE1"/>
<evidence type="ECO:0000313" key="1">
    <source>
        <dbReference type="EMBL" id="TEB11944.1"/>
    </source>
</evidence>
<evidence type="ECO:0000313" key="2">
    <source>
        <dbReference type="Proteomes" id="UP000297597"/>
    </source>
</evidence>
<keyword evidence="2" id="KW-1185">Reference proteome</keyword>
<dbReference type="Proteomes" id="UP000297597">
    <property type="component" value="Unassembled WGS sequence"/>
</dbReference>
<gene>
    <name evidence="1" type="ORF">Pmgp_01311</name>
</gene>
<proteinExistence type="predicted"/>
<dbReference type="OrthoDB" id="9812700at2"/>
<dbReference type="EMBL" id="QFFZ01000010">
    <property type="protein sequence ID" value="TEB11944.1"/>
    <property type="molecule type" value="Genomic_DNA"/>
</dbReference>
<name>A0A4Y7RSE1_9FIRM</name>
<reference evidence="1 2" key="1">
    <citation type="journal article" date="2018" name="Environ. Microbiol.">
        <title>Novel energy conservation strategies and behaviour of Pelotomaculum schinkii driving syntrophic propionate catabolism.</title>
        <authorList>
            <person name="Hidalgo-Ahumada C.A.P."/>
            <person name="Nobu M.K."/>
            <person name="Narihiro T."/>
            <person name="Tamaki H."/>
            <person name="Liu W.T."/>
            <person name="Kamagata Y."/>
            <person name="Stams A.J.M."/>
            <person name="Imachi H."/>
            <person name="Sousa D.Z."/>
        </authorList>
    </citation>
    <scope>NUCLEOTIDE SEQUENCE [LARGE SCALE GENOMIC DNA]</scope>
    <source>
        <strain evidence="1 2">MGP</strain>
    </source>
</reference>
<dbReference type="Pfam" id="PF16258">
    <property type="entry name" value="DUF4912"/>
    <property type="match status" value="1"/>
</dbReference>
<dbReference type="InterPro" id="IPR032585">
    <property type="entry name" value="DUF4912"/>
</dbReference>
<accession>A0A4Y7RSE1</accession>
<organism evidence="1 2">
    <name type="scientific">Pelotomaculum propionicicum</name>
    <dbReference type="NCBI Taxonomy" id="258475"/>
    <lineage>
        <taxon>Bacteria</taxon>
        <taxon>Bacillati</taxon>
        <taxon>Bacillota</taxon>
        <taxon>Clostridia</taxon>
        <taxon>Eubacteriales</taxon>
        <taxon>Desulfotomaculaceae</taxon>
        <taxon>Pelotomaculum</taxon>
    </lineage>
</organism>
<sequence length="145" mass="16106">MTPISLPSNYNDNTLVLMVQTPRTLYVYWDLSPNQRAALAAKKKLQLRLNVVNLGVYRSFDIKPAWDSFYITGVEPGLDYYCDIVIIDGDDGVYPVIYSNKVSAPAERPTLAVGSPVTSGFWGAGGYTTREGAWTSYSSGEFYKK</sequence>
<protein>
    <recommendedName>
        <fullName evidence="3">DUF4912 domain-containing protein</fullName>
    </recommendedName>
</protein>
<comment type="caution">
    <text evidence="1">The sequence shown here is derived from an EMBL/GenBank/DDBJ whole genome shotgun (WGS) entry which is preliminary data.</text>
</comment>